<proteinExistence type="predicted"/>
<evidence type="ECO:0000313" key="3">
    <source>
        <dbReference type="Proteomes" id="UP001155241"/>
    </source>
</evidence>
<evidence type="ECO:0000313" key="2">
    <source>
        <dbReference type="EMBL" id="MCO6045675.1"/>
    </source>
</evidence>
<keyword evidence="1" id="KW-0472">Membrane</keyword>
<evidence type="ECO:0000256" key="1">
    <source>
        <dbReference type="SAM" id="Phobius"/>
    </source>
</evidence>
<keyword evidence="1" id="KW-1133">Transmembrane helix</keyword>
<feature type="transmembrane region" description="Helical" evidence="1">
    <location>
        <begin position="110"/>
        <end position="131"/>
    </location>
</feature>
<feature type="transmembrane region" description="Helical" evidence="1">
    <location>
        <begin position="250"/>
        <end position="275"/>
    </location>
</feature>
<keyword evidence="3" id="KW-1185">Reference proteome</keyword>
<sequence length="285" mass="31431">MCETTETTQPESEVDARQKLRERWAHLGLVLAGGFWNFFTSPLGAAFDEANLMTYPIFATLGTVVVQPALCAVWGALATQRWIWRLPSGAAACTFLSLTMLGLGAPVDNLAVNLLMFLVCLGGLAVVRWKFKVRLEVADYALPQGRRSSTYGIRYLFLWTSVCAVLAALAKMVAVGTQDWFPSLDGIAAWAFGFLVLLLPTVWLLGQLLQRSRPRRLAIALTILTAPLVTVVATLLLYRQVAISLFWREMYLALLFVGVGAMAAVAVVAMVLRWAGYRIYRTRPA</sequence>
<feature type="transmembrane region" description="Helical" evidence="1">
    <location>
        <begin position="217"/>
        <end position="238"/>
    </location>
</feature>
<dbReference type="Proteomes" id="UP001155241">
    <property type="component" value="Unassembled WGS sequence"/>
</dbReference>
<feature type="transmembrane region" description="Helical" evidence="1">
    <location>
        <begin position="84"/>
        <end position="104"/>
    </location>
</feature>
<name>A0A9X2FB79_9BACT</name>
<feature type="transmembrane region" description="Helical" evidence="1">
    <location>
        <begin position="27"/>
        <end position="47"/>
    </location>
</feature>
<feature type="transmembrane region" description="Helical" evidence="1">
    <location>
        <begin position="187"/>
        <end position="205"/>
    </location>
</feature>
<dbReference type="AlphaFoldDB" id="A0A9X2FB79"/>
<gene>
    <name evidence="2" type="ORF">NG895_17395</name>
</gene>
<feature type="transmembrane region" description="Helical" evidence="1">
    <location>
        <begin position="152"/>
        <end position="175"/>
    </location>
</feature>
<protein>
    <submittedName>
        <fullName evidence="2">Uncharacterized protein</fullName>
    </submittedName>
</protein>
<accession>A0A9X2FB79</accession>
<dbReference type="EMBL" id="JAMXLR010000061">
    <property type="protein sequence ID" value="MCO6045675.1"/>
    <property type="molecule type" value="Genomic_DNA"/>
</dbReference>
<dbReference type="RefSeq" id="WP_252853788.1">
    <property type="nucleotide sequence ID" value="NZ_JAMXLR010000061.1"/>
</dbReference>
<feature type="transmembrane region" description="Helical" evidence="1">
    <location>
        <begin position="53"/>
        <end position="77"/>
    </location>
</feature>
<reference evidence="2" key="1">
    <citation type="submission" date="2022-06" db="EMBL/GenBank/DDBJ databases">
        <title>Aeoliella straminimaris, a novel planctomycete from sediments.</title>
        <authorList>
            <person name="Vitorino I.R."/>
            <person name="Lage O.M."/>
        </authorList>
    </citation>
    <scope>NUCLEOTIDE SEQUENCE</scope>
    <source>
        <strain evidence="2">ICT_H6.2</strain>
    </source>
</reference>
<organism evidence="2 3">
    <name type="scientific">Aeoliella straminimaris</name>
    <dbReference type="NCBI Taxonomy" id="2954799"/>
    <lineage>
        <taxon>Bacteria</taxon>
        <taxon>Pseudomonadati</taxon>
        <taxon>Planctomycetota</taxon>
        <taxon>Planctomycetia</taxon>
        <taxon>Pirellulales</taxon>
        <taxon>Lacipirellulaceae</taxon>
        <taxon>Aeoliella</taxon>
    </lineage>
</organism>
<keyword evidence="1" id="KW-0812">Transmembrane</keyword>
<comment type="caution">
    <text evidence="2">The sequence shown here is derived from an EMBL/GenBank/DDBJ whole genome shotgun (WGS) entry which is preliminary data.</text>
</comment>